<protein>
    <recommendedName>
        <fullName evidence="2">PSP1 C-terminal domain-containing protein</fullName>
    </recommendedName>
</protein>
<sequence>MGKITKIRYGSFKKLGIFLNNEIELKRDDVCIVEGEKGEELAGEVVIPPFEPPQGSGLAPFKKILRKATKEDLDKIAANEKSEEEILKKSVQKIREKELKMKLIKVEKSFDSSKIIFYFTSEGRVDFRELVKDLAYEFRARIEMRQIGVRDKARIIQGYGICGRAFCCCYFLNEFDPVSIKMAKVQNLTLNPSKISGVCGRLMCCLKYEYETYKSINRDLPKYVEKVILKDGKSGKVRKVNTLGRTVIVELEDGTNVNVSADDLTFDKTQHSPCEEENEEILEDIPEELKE</sequence>
<evidence type="ECO:0000313" key="3">
    <source>
        <dbReference type="EMBL" id="OGL54689.1"/>
    </source>
</evidence>
<organism evidence="3 4">
    <name type="scientific">Candidatus Schekmanbacteria bacterium RIFCSPLOWO2_12_FULL_38_15</name>
    <dbReference type="NCBI Taxonomy" id="1817883"/>
    <lineage>
        <taxon>Bacteria</taxon>
        <taxon>Candidatus Schekmaniibacteriota</taxon>
    </lineage>
</organism>
<reference evidence="3 4" key="1">
    <citation type="journal article" date="2016" name="Nat. Commun.">
        <title>Thousands of microbial genomes shed light on interconnected biogeochemical processes in an aquifer system.</title>
        <authorList>
            <person name="Anantharaman K."/>
            <person name="Brown C.T."/>
            <person name="Hug L.A."/>
            <person name="Sharon I."/>
            <person name="Castelle C.J."/>
            <person name="Probst A.J."/>
            <person name="Thomas B.C."/>
            <person name="Singh A."/>
            <person name="Wilkins M.J."/>
            <person name="Karaoz U."/>
            <person name="Brodie E.L."/>
            <person name="Williams K.H."/>
            <person name="Hubbard S.S."/>
            <person name="Banfield J.F."/>
        </authorList>
    </citation>
    <scope>NUCLEOTIDE SEQUENCE [LARGE SCALE GENOMIC DNA]</scope>
</reference>
<dbReference type="NCBIfam" id="NF041131">
    <property type="entry name" value="RicT_YaaT_fam"/>
    <property type="match status" value="1"/>
</dbReference>
<evidence type="ECO:0000313" key="4">
    <source>
        <dbReference type="Proteomes" id="UP000178082"/>
    </source>
</evidence>
<evidence type="ECO:0000259" key="2">
    <source>
        <dbReference type="PROSITE" id="PS51411"/>
    </source>
</evidence>
<dbReference type="Pfam" id="PF04468">
    <property type="entry name" value="PSP1"/>
    <property type="match status" value="1"/>
</dbReference>
<accession>A0A1F7SLN4</accession>
<dbReference type="GO" id="GO:0005737">
    <property type="term" value="C:cytoplasm"/>
    <property type="evidence" value="ECO:0007669"/>
    <property type="project" value="TreeGrafter"/>
</dbReference>
<dbReference type="EMBL" id="MGDI01000009">
    <property type="protein sequence ID" value="OGL54689.1"/>
    <property type="molecule type" value="Genomic_DNA"/>
</dbReference>
<dbReference type="PANTHER" id="PTHR43830">
    <property type="entry name" value="PROTEIN PSP1"/>
    <property type="match status" value="1"/>
</dbReference>
<dbReference type="InterPro" id="IPR047767">
    <property type="entry name" value="PSP1-like"/>
</dbReference>
<dbReference type="PANTHER" id="PTHR43830:SF3">
    <property type="entry name" value="PROTEIN PSP1"/>
    <property type="match status" value="1"/>
</dbReference>
<dbReference type="STRING" id="1817883.A3G31_03925"/>
<dbReference type="Proteomes" id="UP000178082">
    <property type="component" value="Unassembled WGS sequence"/>
</dbReference>
<feature type="compositionally biased region" description="Acidic residues" evidence="1">
    <location>
        <begin position="275"/>
        <end position="291"/>
    </location>
</feature>
<dbReference type="AlphaFoldDB" id="A0A1F7SLN4"/>
<evidence type="ECO:0000256" key="1">
    <source>
        <dbReference type="SAM" id="MobiDB-lite"/>
    </source>
</evidence>
<gene>
    <name evidence="3" type="ORF">A3G31_03925</name>
</gene>
<proteinExistence type="predicted"/>
<feature type="region of interest" description="Disordered" evidence="1">
    <location>
        <begin position="270"/>
        <end position="291"/>
    </location>
</feature>
<name>A0A1F7SLN4_9BACT</name>
<comment type="caution">
    <text evidence="3">The sequence shown here is derived from an EMBL/GenBank/DDBJ whole genome shotgun (WGS) entry which is preliminary data.</text>
</comment>
<dbReference type="PROSITE" id="PS51411">
    <property type="entry name" value="PSP1_C"/>
    <property type="match status" value="1"/>
</dbReference>
<feature type="domain" description="PSP1 C-terminal" evidence="2">
    <location>
        <begin position="62"/>
        <end position="147"/>
    </location>
</feature>
<dbReference type="InterPro" id="IPR007557">
    <property type="entry name" value="PSP1_C"/>
</dbReference>